<dbReference type="UniPathway" id="UPA00113">
    <property type="reaction ID" value="UER00529"/>
</dbReference>
<dbReference type="EC" id="2.3.1.4" evidence="1"/>
<protein>
    <recommendedName>
        <fullName evidence="1">Glucosamine 6-phosphate N-acetyltransferase</fullName>
        <ecNumber evidence="1">2.3.1.4</ecNumber>
    </recommendedName>
</protein>
<dbReference type="OMA" id="ICISKAY"/>
<dbReference type="CDD" id="cd04301">
    <property type="entry name" value="NAT_SF"/>
    <property type="match status" value="1"/>
</dbReference>
<keyword evidence="1" id="KW-0808">Transferase</keyword>
<organism evidence="3 4">
    <name type="scientific">Trichoderma harzianum</name>
    <name type="common">Hypocrea lixii</name>
    <dbReference type="NCBI Taxonomy" id="5544"/>
    <lineage>
        <taxon>Eukaryota</taxon>
        <taxon>Fungi</taxon>
        <taxon>Dikarya</taxon>
        <taxon>Ascomycota</taxon>
        <taxon>Pezizomycotina</taxon>
        <taxon>Sordariomycetes</taxon>
        <taxon>Hypocreomycetidae</taxon>
        <taxon>Hypocreales</taxon>
        <taxon>Hypocreaceae</taxon>
        <taxon>Trichoderma</taxon>
    </lineage>
</organism>
<dbReference type="OrthoDB" id="10039976at2759"/>
<evidence type="ECO:0000313" key="4">
    <source>
        <dbReference type="Proteomes" id="UP000034112"/>
    </source>
</evidence>
<dbReference type="InterPro" id="IPR039143">
    <property type="entry name" value="GNPNAT1-like"/>
</dbReference>
<evidence type="ECO:0000256" key="1">
    <source>
        <dbReference type="RuleBase" id="RU365086"/>
    </source>
</evidence>
<dbReference type="GO" id="GO:0004343">
    <property type="term" value="F:glucosamine 6-phosphate N-acetyltransferase activity"/>
    <property type="evidence" value="ECO:0007669"/>
    <property type="project" value="UniProtKB-UniRule"/>
</dbReference>
<dbReference type="InterPro" id="IPR016181">
    <property type="entry name" value="Acyl_CoA_acyltransferase"/>
</dbReference>
<dbReference type="InterPro" id="IPR000182">
    <property type="entry name" value="GNAT_dom"/>
</dbReference>
<feature type="domain" description="N-acetyltransferase" evidence="2">
    <location>
        <begin position="25"/>
        <end position="174"/>
    </location>
</feature>
<dbReference type="Gene3D" id="3.40.630.30">
    <property type="match status" value="1"/>
</dbReference>
<evidence type="ECO:0000313" key="3">
    <source>
        <dbReference type="EMBL" id="KKP06153.1"/>
    </source>
</evidence>
<dbReference type="PANTHER" id="PTHR13355:SF11">
    <property type="entry name" value="GLUCOSAMINE 6-PHOSPHATE N-ACETYLTRANSFERASE"/>
    <property type="match status" value="1"/>
</dbReference>
<name>A0A0F9Y1Z3_TRIHA</name>
<accession>A0A0F9Y1Z3</accession>
<dbReference type="EMBL" id="JOKZ01000032">
    <property type="protein sequence ID" value="KKP06153.1"/>
    <property type="molecule type" value="Genomic_DNA"/>
</dbReference>
<keyword evidence="1" id="KW-0012">Acyltransferase</keyword>
<evidence type="ECO:0000259" key="2">
    <source>
        <dbReference type="PROSITE" id="PS51186"/>
    </source>
</evidence>
<dbReference type="PANTHER" id="PTHR13355">
    <property type="entry name" value="GLUCOSAMINE 6-PHOSPHATE N-ACETYLTRANSFERASE"/>
    <property type="match status" value="1"/>
</dbReference>
<proteinExistence type="inferred from homology"/>
<dbReference type="GO" id="GO:0006048">
    <property type="term" value="P:UDP-N-acetylglucosamine biosynthetic process"/>
    <property type="evidence" value="ECO:0007669"/>
    <property type="project" value="UniProtKB-UniRule"/>
</dbReference>
<gene>
    <name evidence="3" type="ORF">THAR02_01756</name>
</gene>
<reference evidence="4" key="1">
    <citation type="journal article" date="2015" name="Genome Announc.">
        <title>Draft whole-genome sequence of the biocontrol agent Trichoderma harzianum T6776.</title>
        <authorList>
            <person name="Baroncelli R."/>
            <person name="Piaggeschi G."/>
            <person name="Fiorini L."/>
            <person name="Bertolini E."/>
            <person name="Zapparata A."/>
            <person name="Pe M.E."/>
            <person name="Sarrocco S."/>
            <person name="Vannacci G."/>
        </authorList>
    </citation>
    <scope>NUCLEOTIDE SEQUENCE [LARGE SCALE GENOMIC DNA]</scope>
    <source>
        <strain evidence="4">T6776</strain>
    </source>
</reference>
<dbReference type="Pfam" id="PF00583">
    <property type="entry name" value="Acetyltransf_1"/>
    <property type="match status" value="1"/>
</dbReference>
<comment type="caution">
    <text evidence="3">The sequence shown here is derived from an EMBL/GenBank/DDBJ whole genome shotgun (WGS) entry which is preliminary data.</text>
</comment>
<comment type="similarity">
    <text evidence="1">Belongs to the acetyltransferase family. GNA1 subfamily.</text>
</comment>
<dbReference type="PROSITE" id="PS51186">
    <property type="entry name" value="GNAT"/>
    <property type="match status" value="1"/>
</dbReference>
<dbReference type="AlphaFoldDB" id="A0A0F9Y1Z3"/>
<dbReference type="SUPFAM" id="SSF55729">
    <property type="entry name" value="Acyl-CoA N-acyltransferases (Nat)"/>
    <property type="match status" value="1"/>
</dbReference>
<sequence length="174" mass="19431">MSSQSPIFPASLLSSDAVAALPEGFSIRPLEKGDYAKGFLECLRDLTWMANVTEQEFNERYDEMDTGGKGPYYYLVIEHEGKIVGTGAVIAEKKFIQNRTTVGHIEEICISKDHQGKRLGFYMLGALNSVAKNVGCRKTQLNCSQHNIPFYEKCGFEVSSTEMQAVFEEQGKEN</sequence>
<comment type="pathway">
    <text evidence="1">Nucleotide-sugar biosynthesis; UDP-N-acetyl-alpha-D-glucosamine biosynthesis; N-acetyl-alpha-D-glucosamine 1-phosphate from alpha-D-glucosamine 6-phosphate (route I): step 1/2.</text>
</comment>
<comment type="catalytic activity">
    <reaction evidence="1">
        <text>D-glucosamine 6-phosphate + acetyl-CoA = N-acetyl-D-glucosamine 6-phosphate + CoA + H(+)</text>
        <dbReference type="Rhea" id="RHEA:10292"/>
        <dbReference type="ChEBI" id="CHEBI:15378"/>
        <dbReference type="ChEBI" id="CHEBI:57287"/>
        <dbReference type="ChEBI" id="CHEBI:57288"/>
        <dbReference type="ChEBI" id="CHEBI:57513"/>
        <dbReference type="ChEBI" id="CHEBI:58725"/>
        <dbReference type="EC" id="2.3.1.4"/>
    </reaction>
</comment>
<dbReference type="Proteomes" id="UP000034112">
    <property type="component" value="Unassembled WGS sequence"/>
</dbReference>